<dbReference type="RefSeq" id="WP_343992845.1">
    <property type="nucleotide sequence ID" value="NZ_BAAALG010000005.1"/>
</dbReference>
<accession>A0ABN1TQM5</accession>
<comment type="caution">
    <text evidence="1">The sequence shown here is derived from an EMBL/GenBank/DDBJ whole genome shotgun (WGS) entry which is preliminary data.</text>
</comment>
<evidence type="ECO:0000313" key="1">
    <source>
        <dbReference type="EMBL" id="GAA1098206.1"/>
    </source>
</evidence>
<proteinExistence type="predicted"/>
<organism evidence="1 2">
    <name type="scientific">Nocardioides dubius</name>
    <dbReference type="NCBI Taxonomy" id="317019"/>
    <lineage>
        <taxon>Bacteria</taxon>
        <taxon>Bacillati</taxon>
        <taxon>Actinomycetota</taxon>
        <taxon>Actinomycetes</taxon>
        <taxon>Propionibacteriales</taxon>
        <taxon>Nocardioidaceae</taxon>
        <taxon>Nocardioides</taxon>
    </lineage>
</organism>
<dbReference type="EMBL" id="BAAALG010000005">
    <property type="protein sequence ID" value="GAA1098206.1"/>
    <property type="molecule type" value="Genomic_DNA"/>
</dbReference>
<dbReference type="Proteomes" id="UP001501581">
    <property type="component" value="Unassembled WGS sequence"/>
</dbReference>
<sequence>MTINHAAALAMADGPRVGLALLATLDVDDRLDRYQPLLATRADLLSFSESPCSATDQGGLARTPATRMLLGSVGSARRRRVVDLCYVHYKFHTQFGRGPGTC</sequence>
<keyword evidence="2" id="KW-1185">Reference proteome</keyword>
<evidence type="ECO:0000313" key="2">
    <source>
        <dbReference type="Proteomes" id="UP001501581"/>
    </source>
</evidence>
<protein>
    <submittedName>
        <fullName evidence="1">Uncharacterized protein</fullName>
    </submittedName>
</protein>
<name>A0ABN1TQM5_9ACTN</name>
<gene>
    <name evidence="1" type="ORF">GCM10009668_14530</name>
</gene>
<reference evidence="1 2" key="1">
    <citation type="journal article" date="2019" name="Int. J. Syst. Evol. Microbiol.">
        <title>The Global Catalogue of Microorganisms (GCM) 10K type strain sequencing project: providing services to taxonomists for standard genome sequencing and annotation.</title>
        <authorList>
            <consortium name="The Broad Institute Genomics Platform"/>
            <consortium name="The Broad Institute Genome Sequencing Center for Infectious Disease"/>
            <person name="Wu L."/>
            <person name="Ma J."/>
        </authorList>
    </citation>
    <scope>NUCLEOTIDE SEQUENCE [LARGE SCALE GENOMIC DNA]</scope>
    <source>
        <strain evidence="1 2">JCM 13008</strain>
    </source>
</reference>